<reference evidence="6" key="1">
    <citation type="submission" date="2019-08" db="EMBL/GenBank/DDBJ databases">
        <title>The genome of the North American firefly Photinus pyralis.</title>
        <authorList>
            <consortium name="Photinus pyralis genome working group"/>
            <person name="Fallon T.R."/>
            <person name="Sander Lower S.E."/>
            <person name="Weng J.-K."/>
        </authorList>
    </citation>
    <scope>NUCLEOTIDE SEQUENCE</scope>
    <source>
        <strain evidence="6">TRF0915ILg1</strain>
        <tissue evidence="6">Whole body</tissue>
    </source>
</reference>
<evidence type="ECO:0000256" key="3">
    <source>
        <dbReference type="ARBA" id="ARBA00022912"/>
    </source>
</evidence>
<evidence type="ECO:0000256" key="2">
    <source>
        <dbReference type="ARBA" id="ARBA00022801"/>
    </source>
</evidence>
<evidence type="ECO:0000256" key="1">
    <source>
        <dbReference type="ARBA" id="ARBA00022723"/>
    </source>
</evidence>
<feature type="domain" description="PPM-type phosphatase" evidence="5">
    <location>
        <begin position="75"/>
        <end position="436"/>
    </location>
</feature>
<gene>
    <name evidence="6" type="ORF">ILUMI_20385</name>
</gene>
<dbReference type="PROSITE" id="PS01032">
    <property type="entry name" value="PPM_1"/>
    <property type="match status" value="1"/>
</dbReference>
<comment type="caution">
    <text evidence="6">The sequence shown here is derived from an EMBL/GenBank/DDBJ whole genome shotgun (WGS) entry which is preliminary data.</text>
</comment>
<dbReference type="InterPro" id="IPR015655">
    <property type="entry name" value="PP2C"/>
</dbReference>
<comment type="similarity">
    <text evidence="4">Belongs to the PP2C family.</text>
</comment>
<dbReference type="PANTHER" id="PTHR13832">
    <property type="entry name" value="PROTEIN PHOSPHATASE 2C"/>
    <property type="match status" value="1"/>
</dbReference>
<dbReference type="EMBL" id="VTPC01089649">
    <property type="protein sequence ID" value="KAF2885802.1"/>
    <property type="molecule type" value="Genomic_DNA"/>
</dbReference>
<dbReference type="GO" id="GO:0046872">
    <property type="term" value="F:metal ion binding"/>
    <property type="evidence" value="ECO:0007669"/>
    <property type="project" value="UniProtKB-KW"/>
</dbReference>
<dbReference type="AlphaFoldDB" id="A0A8K0CKS3"/>
<dbReference type="Proteomes" id="UP000801492">
    <property type="component" value="Unassembled WGS sequence"/>
</dbReference>
<evidence type="ECO:0000259" key="5">
    <source>
        <dbReference type="PROSITE" id="PS51746"/>
    </source>
</evidence>
<dbReference type="GO" id="GO:0004741">
    <property type="term" value="F:[pyruvate dehydrogenase (acetyl-transferring)]-phosphatase activity"/>
    <property type="evidence" value="ECO:0007669"/>
    <property type="project" value="TreeGrafter"/>
</dbReference>
<name>A0A8K0CKS3_IGNLU</name>
<keyword evidence="7" id="KW-1185">Reference proteome</keyword>
<dbReference type="SUPFAM" id="SSF81606">
    <property type="entry name" value="PP2C-like"/>
    <property type="match status" value="1"/>
</dbReference>
<keyword evidence="1" id="KW-0479">Metal-binding</keyword>
<dbReference type="GO" id="GO:0005739">
    <property type="term" value="C:mitochondrion"/>
    <property type="evidence" value="ECO:0007669"/>
    <property type="project" value="TreeGrafter"/>
</dbReference>
<dbReference type="InterPro" id="IPR001932">
    <property type="entry name" value="PPM-type_phosphatase-like_dom"/>
</dbReference>
<dbReference type="OrthoDB" id="10264738at2759"/>
<keyword evidence="3 4" id="KW-0904">Protein phosphatase</keyword>
<organism evidence="6 7">
    <name type="scientific">Ignelater luminosus</name>
    <name type="common">Cucubano</name>
    <name type="synonym">Pyrophorus luminosus</name>
    <dbReference type="NCBI Taxonomy" id="2038154"/>
    <lineage>
        <taxon>Eukaryota</taxon>
        <taxon>Metazoa</taxon>
        <taxon>Ecdysozoa</taxon>
        <taxon>Arthropoda</taxon>
        <taxon>Hexapoda</taxon>
        <taxon>Insecta</taxon>
        <taxon>Pterygota</taxon>
        <taxon>Neoptera</taxon>
        <taxon>Endopterygota</taxon>
        <taxon>Coleoptera</taxon>
        <taxon>Polyphaga</taxon>
        <taxon>Elateriformia</taxon>
        <taxon>Elateroidea</taxon>
        <taxon>Elateridae</taxon>
        <taxon>Agrypninae</taxon>
        <taxon>Pyrophorini</taxon>
        <taxon>Ignelater</taxon>
    </lineage>
</organism>
<dbReference type="CDD" id="cd00143">
    <property type="entry name" value="PP2Cc"/>
    <property type="match status" value="1"/>
</dbReference>
<dbReference type="InterPro" id="IPR036457">
    <property type="entry name" value="PPM-type-like_dom_sf"/>
</dbReference>
<dbReference type="InterPro" id="IPR000222">
    <property type="entry name" value="PP2C_BS"/>
</dbReference>
<accession>A0A8K0CKS3</accession>
<sequence>MLNRFKSAVIGAVTGIEVNGLNSGPDINQKNHLAPKFPYGRPHFLNLEDEEVQMSADHRLRPIIHPSKPLPYYAGYAECVNAGKSKWNEDQAVYRLGVLTKITTNDIMGPKKYTIPYTYYGIFDGHAGVGAALCAANQLHHILHEKLVDAQDDIWLEFSGKQQAQSKSRDLLIVGALESAFQEMDQLIAEDRNKYQAAGGCTALVSLIILGRLYVANAGDSRAVICNGEEYQPMSVDFTPENERDRIRRLAEEQPALLGKEFTFREYIRQPKSVDLGKPIMYRNAHMKGWAYKTLQPEDLKMPVITGHGKRSRVMGTIGVTRGFGDHDLLAVYQKTPIKPFLSPHPEVQVHRLDKTEKNEVLVMGTDGLWDVIPGSKAAEIACKALSIFSEKERYVSAATCLVGSARGSLVHEHSWQLKTGKQASVDDISVFVIPLFYYKEEHEDWKSRYLANPMDCDEN</sequence>
<evidence type="ECO:0000256" key="4">
    <source>
        <dbReference type="RuleBase" id="RU003465"/>
    </source>
</evidence>
<keyword evidence="2 4" id="KW-0378">Hydrolase</keyword>
<dbReference type="PANTHER" id="PTHR13832:SF354">
    <property type="entry name" value="GM14138P"/>
    <property type="match status" value="1"/>
</dbReference>
<dbReference type="Gene3D" id="3.60.40.10">
    <property type="entry name" value="PPM-type phosphatase domain"/>
    <property type="match status" value="1"/>
</dbReference>
<dbReference type="SMART" id="SM00332">
    <property type="entry name" value="PP2Cc"/>
    <property type="match status" value="1"/>
</dbReference>
<evidence type="ECO:0000313" key="6">
    <source>
        <dbReference type="EMBL" id="KAF2885802.1"/>
    </source>
</evidence>
<dbReference type="PROSITE" id="PS51746">
    <property type="entry name" value="PPM_2"/>
    <property type="match status" value="1"/>
</dbReference>
<evidence type="ECO:0000313" key="7">
    <source>
        <dbReference type="Proteomes" id="UP000801492"/>
    </source>
</evidence>
<dbReference type="Pfam" id="PF00481">
    <property type="entry name" value="PP2C"/>
    <property type="match status" value="2"/>
</dbReference>
<protein>
    <recommendedName>
        <fullName evidence="5">PPM-type phosphatase domain-containing protein</fullName>
    </recommendedName>
</protein>
<proteinExistence type="inferred from homology"/>